<dbReference type="AlphaFoldDB" id="A0A1E5R907"/>
<comment type="caution">
    <text evidence="5">The sequence shown here is derived from an EMBL/GenBank/DDBJ whole genome shotgun (WGS) entry which is preliminary data.</text>
</comment>
<evidence type="ECO:0000256" key="2">
    <source>
        <dbReference type="PIRSR" id="PIRSR605511-1"/>
    </source>
</evidence>
<dbReference type="SUPFAM" id="SSF63829">
    <property type="entry name" value="Calcium-dependent phosphotriesterase"/>
    <property type="match status" value="1"/>
</dbReference>
<dbReference type="GO" id="GO:0005509">
    <property type="term" value="F:calcium ion binding"/>
    <property type="evidence" value="ECO:0007669"/>
    <property type="project" value="TreeGrafter"/>
</dbReference>
<keyword evidence="6" id="KW-1185">Reference proteome</keyword>
<sequence length="329" mass="36808">MPVQTITEKSSLFKNVLDSRLSEGCLYSATHQKYYWIDVFKATIFSCGKDKSDFKECQIIKKEGSFPERVGFVVPSKGDADVVYFGAKYGLAKANLKTGSWEYLALYSTSGLDRDWDRMRSNDGNTDPNDSSIIYAGIMNDFHVGDCTLEGAVVKFVIKDSGISCECVYDGIRIPNSINFVGNEKIYLTDSLNFQILEIPYESKDWKNDAIKAIDIKKYNEEFDSPEPDGSFILGNKYFVTAVWSTCKVQVYELETYSLVYEYIVPDIDRISCCALAAETNKIIVTTASQTVDEAGTTEESLHGAVFLIEMDQLVSDVSPNSKDGKTHI</sequence>
<feature type="unsure residue" description="D or N" evidence="5">
    <location>
        <position position="130"/>
    </location>
</feature>
<dbReference type="InterPro" id="IPR013658">
    <property type="entry name" value="SGL"/>
</dbReference>
<keyword evidence="3" id="KW-0862">Zinc</keyword>
<dbReference type="PANTHER" id="PTHR10907">
    <property type="entry name" value="REGUCALCIN"/>
    <property type="match status" value="1"/>
</dbReference>
<accession>A0A1E5R907</accession>
<evidence type="ECO:0000256" key="3">
    <source>
        <dbReference type="PIRSR" id="PIRSR605511-2"/>
    </source>
</evidence>
<dbReference type="PRINTS" id="PR01790">
    <property type="entry name" value="SMP30FAMILY"/>
</dbReference>
<organism evidence="5 6">
    <name type="scientific">Hanseniaspora opuntiae</name>
    <dbReference type="NCBI Taxonomy" id="211096"/>
    <lineage>
        <taxon>Eukaryota</taxon>
        <taxon>Fungi</taxon>
        <taxon>Dikarya</taxon>
        <taxon>Ascomycota</taxon>
        <taxon>Saccharomycotina</taxon>
        <taxon>Saccharomycetes</taxon>
        <taxon>Saccharomycodales</taxon>
        <taxon>Saccharomycodaceae</taxon>
        <taxon>Hanseniaspora</taxon>
    </lineage>
</organism>
<feature type="active site" description="Proton donor/acceptor" evidence="2">
    <location>
        <position position="229"/>
    </location>
</feature>
<dbReference type="Proteomes" id="UP000095605">
    <property type="component" value="Unassembled WGS sequence"/>
</dbReference>
<feature type="binding site" evidence="3">
    <location>
        <position position="176"/>
    </location>
    <ligand>
        <name>a divalent metal cation</name>
        <dbReference type="ChEBI" id="CHEBI:60240"/>
    </ligand>
</feature>
<feature type="binding site" evidence="3">
    <location>
        <position position="122"/>
    </location>
    <ligand>
        <name>substrate</name>
    </ligand>
</feature>
<reference evidence="6" key="1">
    <citation type="journal article" date="2016" name="Genome Announc.">
        <title>Genome sequences of three species of Hanseniaspora isolated from spontaneous wine fermentations.</title>
        <authorList>
            <person name="Sternes P.R."/>
            <person name="Lee D."/>
            <person name="Kutyna D.R."/>
            <person name="Borneman A.R."/>
        </authorList>
    </citation>
    <scope>NUCLEOTIDE SEQUENCE [LARGE SCALE GENOMIC DNA]</scope>
    <source>
        <strain evidence="6">AWRI3578</strain>
    </source>
</reference>
<dbReference type="PANTHER" id="PTHR10907:SF47">
    <property type="entry name" value="REGUCALCIN"/>
    <property type="match status" value="1"/>
</dbReference>
<dbReference type="InterPro" id="IPR005511">
    <property type="entry name" value="SMP-30"/>
</dbReference>
<comment type="similarity">
    <text evidence="1">Belongs to the SMP-30/CGR1 family.</text>
</comment>
<evidence type="ECO:0000313" key="5">
    <source>
        <dbReference type="EMBL" id="OEJ83351.1"/>
    </source>
</evidence>
<protein>
    <recommendedName>
        <fullName evidence="4">SMP-30/Gluconolactonase/LRE-like region domain-containing protein</fullName>
    </recommendedName>
</protein>
<dbReference type="Gene3D" id="2.120.10.30">
    <property type="entry name" value="TolB, C-terminal domain"/>
    <property type="match status" value="1"/>
</dbReference>
<dbReference type="InterPro" id="IPR011042">
    <property type="entry name" value="6-blade_b-propeller_TolB-like"/>
</dbReference>
<name>A0A1E5R907_9ASCO</name>
<comment type="cofactor">
    <cofactor evidence="3">
        <name>Zn(2+)</name>
        <dbReference type="ChEBI" id="CHEBI:29105"/>
    </cofactor>
    <text evidence="3">Binds 1 divalent metal cation per subunit.</text>
</comment>
<keyword evidence="3" id="KW-0479">Metal-binding</keyword>
<gene>
    <name evidence="5" type="ORF">AWRI3578_g3062</name>
</gene>
<evidence type="ECO:0000313" key="6">
    <source>
        <dbReference type="Proteomes" id="UP000095605"/>
    </source>
</evidence>
<evidence type="ECO:0000256" key="1">
    <source>
        <dbReference type="ARBA" id="ARBA00008853"/>
    </source>
</evidence>
<feature type="binding site" evidence="3">
    <location>
        <position position="229"/>
    </location>
    <ligand>
        <name>a divalent metal cation</name>
        <dbReference type="ChEBI" id="CHEBI:60240"/>
    </ligand>
</feature>
<dbReference type="GO" id="GO:0004341">
    <property type="term" value="F:gluconolactonase activity"/>
    <property type="evidence" value="ECO:0007669"/>
    <property type="project" value="TreeGrafter"/>
</dbReference>
<proteinExistence type="inferred from homology"/>
<dbReference type="Pfam" id="PF08450">
    <property type="entry name" value="SGL"/>
    <property type="match status" value="1"/>
</dbReference>
<feature type="binding site" evidence="3">
    <location>
        <position position="120"/>
    </location>
    <ligand>
        <name>substrate</name>
    </ligand>
</feature>
<dbReference type="OrthoDB" id="423498at2759"/>
<feature type="domain" description="SMP-30/Gluconolactonase/LRE-like region" evidence="4">
    <location>
        <begin position="21"/>
        <end position="288"/>
    </location>
</feature>
<evidence type="ECO:0000259" key="4">
    <source>
        <dbReference type="Pfam" id="PF08450"/>
    </source>
</evidence>
<feature type="binding site" evidence="3">
    <location>
        <position position="23"/>
    </location>
    <ligand>
        <name>a divalent metal cation</name>
        <dbReference type="ChEBI" id="CHEBI:60240"/>
    </ligand>
</feature>
<dbReference type="EMBL" id="LPNL01000007">
    <property type="protein sequence ID" value="OEJ83351.1"/>
    <property type="molecule type" value="Genomic_DNA"/>
</dbReference>